<dbReference type="InterPro" id="IPR004274">
    <property type="entry name" value="FCP1_dom"/>
</dbReference>
<organism evidence="9 10">
    <name type="scientific">Escallonia rubra</name>
    <dbReference type="NCBI Taxonomy" id="112253"/>
    <lineage>
        <taxon>Eukaryota</taxon>
        <taxon>Viridiplantae</taxon>
        <taxon>Streptophyta</taxon>
        <taxon>Embryophyta</taxon>
        <taxon>Tracheophyta</taxon>
        <taxon>Spermatophyta</taxon>
        <taxon>Magnoliopsida</taxon>
        <taxon>eudicotyledons</taxon>
        <taxon>Gunneridae</taxon>
        <taxon>Pentapetalae</taxon>
        <taxon>asterids</taxon>
        <taxon>campanulids</taxon>
        <taxon>Escalloniales</taxon>
        <taxon>Escalloniaceae</taxon>
        <taxon>Escallonia</taxon>
    </lineage>
</organism>
<dbReference type="Proteomes" id="UP001187471">
    <property type="component" value="Unassembled WGS sequence"/>
</dbReference>
<dbReference type="EMBL" id="JAVXUO010000986">
    <property type="protein sequence ID" value="KAK2987391.1"/>
    <property type="molecule type" value="Genomic_DNA"/>
</dbReference>
<dbReference type="InterPro" id="IPR036412">
    <property type="entry name" value="HAD-like_sf"/>
</dbReference>
<keyword evidence="10" id="KW-1185">Reference proteome</keyword>
<feature type="compositionally biased region" description="Low complexity" evidence="7">
    <location>
        <begin position="36"/>
        <end position="50"/>
    </location>
</feature>
<proteinExistence type="predicted"/>
<comment type="caution">
    <text evidence="9">The sequence shown here is derived from an EMBL/GenBank/DDBJ whole genome shotgun (WGS) entry which is preliminary data.</text>
</comment>
<feature type="domain" description="FCP1 homology" evidence="8">
    <location>
        <begin position="103"/>
        <end position="247"/>
    </location>
</feature>
<feature type="region of interest" description="Disordered" evidence="7">
    <location>
        <begin position="30"/>
        <end position="83"/>
    </location>
</feature>
<dbReference type="InterPro" id="IPR023214">
    <property type="entry name" value="HAD_sf"/>
</dbReference>
<gene>
    <name evidence="9" type="ORF">RJ640_020588</name>
</gene>
<evidence type="ECO:0000259" key="8">
    <source>
        <dbReference type="PROSITE" id="PS50969"/>
    </source>
</evidence>
<evidence type="ECO:0000256" key="6">
    <source>
        <dbReference type="ARBA" id="ARBA00048336"/>
    </source>
</evidence>
<dbReference type="Gene3D" id="3.40.50.1000">
    <property type="entry name" value="HAD superfamily/HAD-like"/>
    <property type="match status" value="1"/>
</dbReference>
<evidence type="ECO:0000256" key="2">
    <source>
        <dbReference type="ARBA" id="ARBA00013081"/>
    </source>
</evidence>
<comment type="subcellular location">
    <subcellularLocation>
        <location evidence="1">Nucleus</location>
    </subcellularLocation>
</comment>
<dbReference type="PANTHER" id="PTHR23081:SF36">
    <property type="entry name" value="RNA POLYMERASE II SUBUNIT A C-TERMINAL DOMAIN PHOSPHATASE"/>
    <property type="match status" value="1"/>
</dbReference>
<keyword evidence="3" id="KW-0378">Hydrolase</keyword>
<dbReference type="GO" id="GO:0005634">
    <property type="term" value="C:nucleus"/>
    <property type="evidence" value="ECO:0007669"/>
    <property type="project" value="UniProtKB-SubCell"/>
</dbReference>
<dbReference type="EC" id="3.1.3.16" evidence="2"/>
<feature type="compositionally biased region" description="Basic and acidic residues" evidence="7">
    <location>
        <begin position="158"/>
        <end position="168"/>
    </location>
</feature>
<dbReference type="AlphaFoldDB" id="A0AA88UMB8"/>
<name>A0AA88UMB8_9ASTE</name>
<feature type="region of interest" description="Disordered" evidence="7">
    <location>
        <begin position="151"/>
        <end position="172"/>
    </location>
</feature>
<evidence type="ECO:0000256" key="3">
    <source>
        <dbReference type="ARBA" id="ARBA00022801"/>
    </source>
</evidence>
<dbReference type="GO" id="GO:0008420">
    <property type="term" value="F:RNA polymerase II CTD heptapeptide repeat phosphatase activity"/>
    <property type="evidence" value="ECO:0007669"/>
    <property type="project" value="InterPro"/>
</dbReference>
<dbReference type="InterPro" id="IPR039189">
    <property type="entry name" value="Fcp1"/>
</dbReference>
<evidence type="ECO:0000313" key="10">
    <source>
        <dbReference type="Proteomes" id="UP001187471"/>
    </source>
</evidence>
<evidence type="ECO:0000256" key="1">
    <source>
        <dbReference type="ARBA" id="ARBA00004123"/>
    </source>
</evidence>
<dbReference type="PANTHER" id="PTHR23081">
    <property type="entry name" value="RNA POLYMERASE II CTD PHOSPHATASE"/>
    <property type="match status" value="1"/>
</dbReference>
<evidence type="ECO:0000256" key="4">
    <source>
        <dbReference type="ARBA" id="ARBA00023242"/>
    </source>
</evidence>
<evidence type="ECO:0000256" key="7">
    <source>
        <dbReference type="SAM" id="MobiDB-lite"/>
    </source>
</evidence>
<dbReference type="Pfam" id="PF03031">
    <property type="entry name" value="NIF"/>
    <property type="match status" value="1"/>
</dbReference>
<protein>
    <recommendedName>
        <fullName evidence="2">protein-serine/threonine phosphatase</fullName>
        <ecNumber evidence="2">3.1.3.16</ecNumber>
    </recommendedName>
</protein>
<sequence>MASAVLSSRNDHHWGESRVYMRKYSSSNNTHLSHFNRNPNKKNPILNPNPSSVRQIHDPSTRPHVHQQSPRTDPPPVANNTQKESFHNGYVTFHLGAYSKGEVKELKKRLISELEHVRSLKNIFESRTAPHFNRSPPQSFGSKLGPGILLEIGGSRGEPSEPNRDKRPLRSGVHRRANFLGPGVRAFLKETSSMFELYIFTKACRPYALEMANLLDPEGVYFDPTRMFSREHCDQEALKHLDWVPGR</sequence>
<keyword evidence="4" id="KW-0539">Nucleus</keyword>
<evidence type="ECO:0000256" key="5">
    <source>
        <dbReference type="ARBA" id="ARBA00047761"/>
    </source>
</evidence>
<dbReference type="PROSITE" id="PS50969">
    <property type="entry name" value="FCP1"/>
    <property type="match status" value="1"/>
</dbReference>
<evidence type="ECO:0000313" key="9">
    <source>
        <dbReference type="EMBL" id="KAK2987391.1"/>
    </source>
</evidence>
<comment type="catalytic activity">
    <reaction evidence="5">
        <text>O-phospho-L-seryl-[protein] + H2O = L-seryl-[protein] + phosphate</text>
        <dbReference type="Rhea" id="RHEA:20629"/>
        <dbReference type="Rhea" id="RHEA-COMP:9863"/>
        <dbReference type="Rhea" id="RHEA-COMP:11604"/>
        <dbReference type="ChEBI" id="CHEBI:15377"/>
        <dbReference type="ChEBI" id="CHEBI:29999"/>
        <dbReference type="ChEBI" id="CHEBI:43474"/>
        <dbReference type="ChEBI" id="CHEBI:83421"/>
        <dbReference type="EC" id="3.1.3.16"/>
    </reaction>
</comment>
<reference evidence="9" key="1">
    <citation type="submission" date="2022-12" db="EMBL/GenBank/DDBJ databases">
        <title>Draft genome assemblies for two species of Escallonia (Escalloniales).</title>
        <authorList>
            <person name="Chanderbali A."/>
            <person name="Dervinis C."/>
            <person name="Anghel I."/>
            <person name="Soltis D."/>
            <person name="Soltis P."/>
            <person name="Zapata F."/>
        </authorList>
    </citation>
    <scope>NUCLEOTIDE SEQUENCE</scope>
    <source>
        <strain evidence="9">UCBG92.1500</strain>
        <tissue evidence="9">Leaf</tissue>
    </source>
</reference>
<dbReference type="SUPFAM" id="SSF56784">
    <property type="entry name" value="HAD-like"/>
    <property type="match status" value="1"/>
</dbReference>
<accession>A0AA88UMB8</accession>
<comment type="catalytic activity">
    <reaction evidence="6">
        <text>O-phospho-L-threonyl-[protein] + H2O = L-threonyl-[protein] + phosphate</text>
        <dbReference type="Rhea" id="RHEA:47004"/>
        <dbReference type="Rhea" id="RHEA-COMP:11060"/>
        <dbReference type="Rhea" id="RHEA-COMP:11605"/>
        <dbReference type="ChEBI" id="CHEBI:15377"/>
        <dbReference type="ChEBI" id="CHEBI:30013"/>
        <dbReference type="ChEBI" id="CHEBI:43474"/>
        <dbReference type="ChEBI" id="CHEBI:61977"/>
        <dbReference type="EC" id="3.1.3.16"/>
    </reaction>
</comment>